<evidence type="ECO:0000256" key="4">
    <source>
        <dbReference type="ARBA" id="ARBA00023163"/>
    </source>
</evidence>
<dbReference type="PANTHER" id="PTHR30055">
    <property type="entry name" value="HTH-TYPE TRANSCRIPTIONAL REGULATOR RUTR"/>
    <property type="match status" value="1"/>
</dbReference>
<protein>
    <submittedName>
        <fullName evidence="7">TetR/AcrR family transcriptional regulator C-terminal domain-containing protein</fullName>
    </submittedName>
</protein>
<dbReference type="Gene3D" id="1.10.10.60">
    <property type="entry name" value="Homeodomain-like"/>
    <property type="match status" value="1"/>
</dbReference>
<reference evidence="8" key="1">
    <citation type="journal article" date="2019" name="Int. J. Syst. Evol. Microbiol.">
        <title>The Global Catalogue of Microorganisms (GCM) 10K type strain sequencing project: providing services to taxonomists for standard genome sequencing and annotation.</title>
        <authorList>
            <consortium name="The Broad Institute Genomics Platform"/>
            <consortium name="The Broad Institute Genome Sequencing Center for Infectious Disease"/>
            <person name="Wu L."/>
            <person name="Ma J."/>
        </authorList>
    </citation>
    <scope>NUCLEOTIDE SEQUENCE [LARGE SCALE GENOMIC DNA]</scope>
    <source>
        <strain evidence="8">JCM 15572</strain>
    </source>
</reference>
<dbReference type="InterPro" id="IPR003012">
    <property type="entry name" value="Tet_transcr_reg_TetR"/>
</dbReference>
<keyword evidence="4" id="KW-0804">Transcription</keyword>
<dbReference type="PROSITE" id="PS50977">
    <property type="entry name" value="HTH_TETR_2"/>
    <property type="match status" value="1"/>
</dbReference>
<feature type="DNA-binding region" description="H-T-H motif" evidence="5">
    <location>
        <begin position="31"/>
        <end position="50"/>
    </location>
</feature>
<keyword evidence="3 5" id="KW-0238">DNA-binding</keyword>
<feature type="domain" description="HTH tetR-type" evidence="6">
    <location>
        <begin position="8"/>
        <end position="68"/>
    </location>
</feature>
<dbReference type="Proteomes" id="UP001501705">
    <property type="component" value="Unassembled WGS sequence"/>
</dbReference>
<dbReference type="Gene3D" id="1.10.357.10">
    <property type="entry name" value="Tetracycline Repressor, domain 2"/>
    <property type="match status" value="1"/>
</dbReference>
<evidence type="ECO:0000256" key="2">
    <source>
        <dbReference type="ARBA" id="ARBA00023015"/>
    </source>
</evidence>
<dbReference type="EMBL" id="BAAAPH010000003">
    <property type="protein sequence ID" value="GAA1556687.1"/>
    <property type="molecule type" value="Genomic_DNA"/>
</dbReference>
<accession>A0ABP4N6U9</accession>
<dbReference type="SUPFAM" id="SSF48498">
    <property type="entry name" value="Tetracyclin repressor-like, C-terminal domain"/>
    <property type="match status" value="1"/>
</dbReference>
<dbReference type="InterPro" id="IPR036271">
    <property type="entry name" value="Tet_transcr_reg_TetR-rel_C_sf"/>
</dbReference>
<dbReference type="InterPro" id="IPR023772">
    <property type="entry name" value="DNA-bd_HTH_TetR-type_CS"/>
</dbReference>
<dbReference type="InterPro" id="IPR004111">
    <property type="entry name" value="Repressor_TetR_C"/>
</dbReference>
<evidence type="ECO:0000256" key="3">
    <source>
        <dbReference type="ARBA" id="ARBA00023125"/>
    </source>
</evidence>
<keyword evidence="8" id="KW-1185">Reference proteome</keyword>
<dbReference type="InterPro" id="IPR009057">
    <property type="entry name" value="Homeodomain-like_sf"/>
</dbReference>
<proteinExistence type="predicted"/>
<dbReference type="PROSITE" id="PS01081">
    <property type="entry name" value="HTH_TETR_1"/>
    <property type="match status" value="1"/>
</dbReference>
<evidence type="ECO:0000256" key="5">
    <source>
        <dbReference type="PROSITE-ProRule" id="PRU00335"/>
    </source>
</evidence>
<organism evidence="7 8">
    <name type="scientific">Kribbella hippodromi</name>
    <dbReference type="NCBI Taxonomy" id="434347"/>
    <lineage>
        <taxon>Bacteria</taxon>
        <taxon>Bacillati</taxon>
        <taxon>Actinomycetota</taxon>
        <taxon>Actinomycetes</taxon>
        <taxon>Propionibacteriales</taxon>
        <taxon>Kribbellaceae</taxon>
        <taxon>Kribbella</taxon>
    </lineage>
</organism>
<dbReference type="InterPro" id="IPR001647">
    <property type="entry name" value="HTH_TetR"/>
</dbReference>
<evidence type="ECO:0000259" key="6">
    <source>
        <dbReference type="PROSITE" id="PS50977"/>
    </source>
</evidence>
<keyword evidence="1" id="KW-0678">Repressor</keyword>
<dbReference type="Pfam" id="PF02909">
    <property type="entry name" value="TetR_C_1"/>
    <property type="match status" value="1"/>
</dbReference>
<dbReference type="Pfam" id="PF00440">
    <property type="entry name" value="TetR_N"/>
    <property type="match status" value="1"/>
</dbReference>
<evidence type="ECO:0000313" key="8">
    <source>
        <dbReference type="Proteomes" id="UP001501705"/>
    </source>
</evidence>
<dbReference type="PRINTS" id="PR00400">
    <property type="entry name" value="TETREPRESSOR"/>
</dbReference>
<dbReference type="PRINTS" id="PR00455">
    <property type="entry name" value="HTHTETR"/>
</dbReference>
<evidence type="ECO:0000313" key="7">
    <source>
        <dbReference type="EMBL" id="GAA1556687.1"/>
    </source>
</evidence>
<gene>
    <name evidence="7" type="ORF">GCM10009804_11860</name>
</gene>
<dbReference type="PANTHER" id="PTHR30055:SF151">
    <property type="entry name" value="TRANSCRIPTIONAL REGULATORY PROTEIN"/>
    <property type="match status" value="1"/>
</dbReference>
<comment type="caution">
    <text evidence="7">The sequence shown here is derived from an EMBL/GenBank/DDBJ whole genome shotgun (WGS) entry which is preliminary data.</text>
</comment>
<dbReference type="InterPro" id="IPR050109">
    <property type="entry name" value="HTH-type_TetR-like_transc_reg"/>
</dbReference>
<name>A0ABP4N6U9_9ACTN</name>
<sequence length="222" mass="23938">MKPETGTKVETASIAAAALRLLDDGGIDGLTMRKVAAGLGVQAPALYWHVKNKRELLDVMANALFVSAVDGIEAPRRDTGWQDWLLDLAGRLRSTLLRHRDGARVLAGTNVAGESLWRVTELTLRTLEDAGFSAADAVRVFPILLHYTIGFVIEEQARSGVEYPDGNPYTVDRLSAAVDAARYPLTAEMVGTVFGSDNDAEFEYGLHVILAGISATTGPEKQ</sequence>
<dbReference type="RefSeq" id="WP_344232311.1">
    <property type="nucleotide sequence ID" value="NZ_BAAAPH010000003.1"/>
</dbReference>
<evidence type="ECO:0000256" key="1">
    <source>
        <dbReference type="ARBA" id="ARBA00022491"/>
    </source>
</evidence>
<dbReference type="SUPFAM" id="SSF46689">
    <property type="entry name" value="Homeodomain-like"/>
    <property type="match status" value="1"/>
</dbReference>
<keyword evidence="2" id="KW-0805">Transcription regulation</keyword>